<feature type="domain" description="CBS" evidence="10">
    <location>
        <begin position="263"/>
        <end position="321"/>
    </location>
</feature>
<evidence type="ECO:0000313" key="13">
    <source>
        <dbReference type="Proteomes" id="UP000283993"/>
    </source>
</evidence>
<dbReference type="InterPro" id="IPR002550">
    <property type="entry name" value="CNNM"/>
</dbReference>
<evidence type="ECO:0000256" key="7">
    <source>
        <dbReference type="PROSITE-ProRule" id="PRU00703"/>
    </source>
</evidence>
<dbReference type="InterPro" id="IPR046342">
    <property type="entry name" value="CBS_dom_sf"/>
</dbReference>
<dbReference type="PANTHER" id="PTHR22777">
    <property type="entry name" value="HEMOLYSIN-RELATED"/>
    <property type="match status" value="1"/>
</dbReference>
<dbReference type="InterPro" id="IPR044751">
    <property type="entry name" value="Ion_transp-like_CBS"/>
</dbReference>
<comment type="caution">
    <text evidence="12">The sequence shown here is derived from an EMBL/GenBank/DDBJ whole genome shotgun (WGS) entry which is preliminary data.</text>
</comment>
<gene>
    <name evidence="12" type="ORF">SAOR_13490</name>
</gene>
<evidence type="ECO:0000256" key="4">
    <source>
        <dbReference type="ARBA" id="ARBA00022989"/>
    </source>
</evidence>
<evidence type="ECO:0000313" key="12">
    <source>
        <dbReference type="EMBL" id="ROO24985.1"/>
    </source>
</evidence>
<dbReference type="Proteomes" id="UP000283993">
    <property type="component" value="Unassembled WGS sequence"/>
</dbReference>
<dbReference type="Pfam" id="PF00571">
    <property type="entry name" value="CBS"/>
    <property type="match status" value="2"/>
</dbReference>
<dbReference type="Pfam" id="PF01595">
    <property type="entry name" value="CNNM"/>
    <property type="match status" value="1"/>
</dbReference>
<dbReference type="PROSITE" id="PS51846">
    <property type="entry name" value="CNNM"/>
    <property type="match status" value="1"/>
</dbReference>
<evidence type="ECO:0000259" key="11">
    <source>
        <dbReference type="PROSITE" id="PS51846"/>
    </source>
</evidence>
<dbReference type="AlphaFoldDB" id="A0A423PHF0"/>
<keyword evidence="2 8" id="KW-0812">Transmembrane</keyword>
<protein>
    <recommendedName>
        <fullName evidence="14">Hemolysin</fullName>
    </recommendedName>
</protein>
<organism evidence="12 13">
    <name type="scientific">Salinisphaera orenii MK-B5</name>
    <dbReference type="NCBI Taxonomy" id="856730"/>
    <lineage>
        <taxon>Bacteria</taxon>
        <taxon>Pseudomonadati</taxon>
        <taxon>Pseudomonadota</taxon>
        <taxon>Gammaproteobacteria</taxon>
        <taxon>Salinisphaerales</taxon>
        <taxon>Salinisphaeraceae</taxon>
        <taxon>Salinisphaera</taxon>
    </lineage>
</organism>
<feature type="transmembrane region" description="Helical" evidence="9">
    <location>
        <begin position="119"/>
        <end position="138"/>
    </location>
</feature>
<keyword evidence="4 8" id="KW-1133">Transmembrane helix</keyword>
<evidence type="ECO:0000259" key="10">
    <source>
        <dbReference type="PROSITE" id="PS51371"/>
    </source>
</evidence>
<dbReference type="EMBL" id="AYKH01000040">
    <property type="protein sequence ID" value="ROO24985.1"/>
    <property type="molecule type" value="Genomic_DNA"/>
</dbReference>
<dbReference type="RefSeq" id="WP_123631902.1">
    <property type="nucleotide sequence ID" value="NZ_AYKH01000040.1"/>
</dbReference>
<dbReference type="GO" id="GO:0005886">
    <property type="term" value="C:plasma membrane"/>
    <property type="evidence" value="ECO:0007669"/>
    <property type="project" value="TreeGrafter"/>
</dbReference>
<dbReference type="CDD" id="cd04590">
    <property type="entry name" value="CBS_pair_CorC_HlyC_assoc"/>
    <property type="match status" value="1"/>
</dbReference>
<keyword evidence="5 7" id="KW-0129">CBS domain</keyword>
<evidence type="ECO:0000256" key="1">
    <source>
        <dbReference type="ARBA" id="ARBA00004141"/>
    </source>
</evidence>
<accession>A0A423PHF0</accession>
<feature type="domain" description="CBS" evidence="10">
    <location>
        <begin position="198"/>
        <end position="258"/>
    </location>
</feature>
<feature type="transmembrane region" description="Helical" evidence="9">
    <location>
        <begin position="88"/>
        <end position="107"/>
    </location>
</feature>
<proteinExistence type="predicted"/>
<evidence type="ECO:0000256" key="6">
    <source>
        <dbReference type="ARBA" id="ARBA00023136"/>
    </source>
</evidence>
<dbReference type="InterPro" id="IPR000644">
    <property type="entry name" value="CBS_dom"/>
</dbReference>
<sequence length="362" mass="39844">MALLFFYLFLALGVSFLCSILEAVLLSITPSYISLMENKGGQAGARLKRLKDDVDRPLSALLSLNTIAHTVGAAGVGAQTQVVFGNQYVAVASAVVTLLILVLSEIIPKTLGATYWRGLAPWAAVILRGMVIMLYPLVVMSMGITRLLTPNEKEPSISRDEFQAMAEQGEADGVFADQESEILRNLLQADSLRVKDVLTPRVVVIAFKDNATVTEVLDTLGERRISRLPVFSDETEDITGFVLLSDVLIEIARDRHDTPLSTLRRDVLVVPESLSLFGLFRNLLTRQQQLSVVVDEYGGIVGVATMEDIVETMLGMEIMDEGDAVEDMRVMARQRWLRRARRLGIVSEDDERVEQAAAQPPA</sequence>
<evidence type="ECO:0000256" key="2">
    <source>
        <dbReference type="ARBA" id="ARBA00022692"/>
    </source>
</evidence>
<reference evidence="12 13" key="1">
    <citation type="submission" date="2013-10" db="EMBL/GenBank/DDBJ databases">
        <title>Salinisphaera orenii MK-B5 Genome Sequencing.</title>
        <authorList>
            <person name="Lai Q."/>
            <person name="Li C."/>
            <person name="Shao Z."/>
        </authorList>
    </citation>
    <scope>NUCLEOTIDE SEQUENCE [LARGE SCALE GENOMIC DNA]</scope>
    <source>
        <strain evidence="12 13">MK-B5</strain>
    </source>
</reference>
<dbReference type="Gene3D" id="3.10.580.10">
    <property type="entry name" value="CBS-domain"/>
    <property type="match status" value="1"/>
</dbReference>
<evidence type="ECO:0000256" key="9">
    <source>
        <dbReference type="SAM" id="Phobius"/>
    </source>
</evidence>
<evidence type="ECO:0000256" key="3">
    <source>
        <dbReference type="ARBA" id="ARBA00022737"/>
    </source>
</evidence>
<feature type="domain" description="CNNM transmembrane" evidence="11">
    <location>
        <begin position="1"/>
        <end position="179"/>
    </location>
</feature>
<dbReference type="PANTHER" id="PTHR22777:SF4">
    <property type="entry name" value="UPF0053 PROTEIN SLL1254"/>
    <property type="match status" value="1"/>
</dbReference>
<feature type="transmembrane region" description="Helical" evidence="9">
    <location>
        <begin position="58"/>
        <end position="76"/>
    </location>
</feature>
<evidence type="ECO:0000256" key="8">
    <source>
        <dbReference type="PROSITE-ProRule" id="PRU01193"/>
    </source>
</evidence>
<dbReference type="SUPFAM" id="SSF54631">
    <property type="entry name" value="CBS-domain pair"/>
    <property type="match status" value="1"/>
</dbReference>
<name>A0A423PHF0_9GAMM</name>
<evidence type="ECO:0000256" key="5">
    <source>
        <dbReference type="ARBA" id="ARBA00023122"/>
    </source>
</evidence>
<comment type="subcellular location">
    <subcellularLocation>
        <location evidence="1">Membrane</location>
        <topology evidence="1">Multi-pass membrane protein</topology>
    </subcellularLocation>
</comment>
<keyword evidence="6 8" id="KW-0472">Membrane</keyword>
<dbReference type="PROSITE" id="PS51371">
    <property type="entry name" value="CBS"/>
    <property type="match status" value="2"/>
</dbReference>
<evidence type="ECO:0008006" key="14">
    <source>
        <dbReference type="Google" id="ProtNLM"/>
    </source>
</evidence>
<keyword evidence="13" id="KW-1185">Reference proteome</keyword>
<keyword evidence="3" id="KW-0677">Repeat</keyword>